<evidence type="ECO:0000256" key="1">
    <source>
        <dbReference type="SAM" id="Phobius"/>
    </source>
</evidence>
<accession>A0A4S8HUE4</accession>
<dbReference type="OrthoDB" id="165386at2"/>
<evidence type="ECO:0000313" key="3">
    <source>
        <dbReference type="Proteomes" id="UP000306918"/>
    </source>
</evidence>
<protein>
    <submittedName>
        <fullName evidence="2">Uncharacterized protein</fullName>
    </submittedName>
</protein>
<reference evidence="2 3" key="1">
    <citation type="submission" date="2019-04" db="EMBL/GenBank/DDBJ databases">
        <title>Niastella caeni sp. nov., isolated from activated sludge.</title>
        <authorList>
            <person name="Sheng M."/>
        </authorList>
    </citation>
    <scope>NUCLEOTIDE SEQUENCE [LARGE SCALE GENOMIC DNA]</scope>
    <source>
        <strain evidence="2 3">HX-2-15</strain>
    </source>
</reference>
<keyword evidence="3" id="KW-1185">Reference proteome</keyword>
<comment type="caution">
    <text evidence="2">The sequence shown here is derived from an EMBL/GenBank/DDBJ whole genome shotgun (WGS) entry which is preliminary data.</text>
</comment>
<name>A0A4S8HUE4_9BACT</name>
<proteinExistence type="predicted"/>
<dbReference type="EMBL" id="STFF01000003">
    <property type="protein sequence ID" value="THU39258.1"/>
    <property type="molecule type" value="Genomic_DNA"/>
</dbReference>
<gene>
    <name evidence="2" type="ORF">FAM09_12145</name>
</gene>
<dbReference type="RefSeq" id="WP_136577390.1">
    <property type="nucleotide sequence ID" value="NZ_STFF01000003.1"/>
</dbReference>
<keyword evidence="1" id="KW-1133">Transmembrane helix</keyword>
<evidence type="ECO:0000313" key="2">
    <source>
        <dbReference type="EMBL" id="THU39258.1"/>
    </source>
</evidence>
<keyword evidence="1" id="KW-0472">Membrane</keyword>
<keyword evidence="1" id="KW-0812">Transmembrane</keyword>
<dbReference type="AlphaFoldDB" id="A0A4S8HUE4"/>
<feature type="transmembrane region" description="Helical" evidence="1">
    <location>
        <begin position="74"/>
        <end position="94"/>
    </location>
</feature>
<feature type="transmembrane region" description="Helical" evidence="1">
    <location>
        <begin position="40"/>
        <end position="62"/>
    </location>
</feature>
<organism evidence="2 3">
    <name type="scientific">Niastella caeni</name>
    <dbReference type="NCBI Taxonomy" id="2569763"/>
    <lineage>
        <taxon>Bacteria</taxon>
        <taxon>Pseudomonadati</taxon>
        <taxon>Bacteroidota</taxon>
        <taxon>Chitinophagia</taxon>
        <taxon>Chitinophagales</taxon>
        <taxon>Chitinophagaceae</taxon>
        <taxon>Niastella</taxon>
    </lineage>
</organism>
<dbReference type="Proteomes" id="UP000306918">
    <property type="component" value="Unassembled WGS sequence"/>
</dbReference>
<sequence length="97" mass="10565">MAIRQSQNKVKNNLLVAIVLFFIMCNLVSCAPEGNTYKEYGFFSGILHGIVFFFALIGKLFGADIGLYAQNNSGFFYWVGFIIGLGILGGGGTASRR</sequence>